<evidence type="ECO:0000313" key="2">
    <source>
        <dbReference type="EMBL" id="KAF2709838.1"/>
    </source>
</evidence>
<dbReference type="Proteomes" id="UP000799428">
    <property type="component" value="Unassembled WGS sequence"/>
</dbReference>
<accession>A0A6G1KAJ8</accession>
<evidence type="ECO:0000313" key="3">
    <source>
        <dbReference type="Proteomes" id="UP000799428"/>
    </source>
</evidence>
<organism evidence="2 3">
    <name type="scientific">Pleomassaria siparia CBS 279.74</name>
    <dbReference type="NCBI Taxonomy" id="1314801"/>
    <lineage>
        <taxon>Eukaryota</taxon>
        <taxon>Fungi</taxon>
        <taxon>Dikarya</taxon>
        <taxon>Ascomycota</taxon>
        <taxon>Pezizomycotina</taxon>
        <taxon>Dothideomycetes</taxon>
        <taxon>Pleosporomycetidae</taxon>
        <taxon>Pleosporales</taxon>
        <taxon>Pleomassariaceae</taxon>
        <taxon>Pleomassaria</taxon>
    </lineage>
</organism>
<reference evidence="2" key="1">
    <citation type="journal article" date="2020" name="Stud. Mycol.">
        <title>101 Dothideomycetes genomes: a test case for predicting lifestyles and emergence of pathogens.</title>
        <authorList>
            <person name="Haridas S."/>
            <person name="Albert R."/>
            <person name="Binder M."/>
            <person name="Bloem J."/>
            <person name="Labutti K."/>
            <person name="Salamov A."/>
            <person name="Andreopoulos B."/>
            <person name="Baker S."/>
            <person name="Barry K."/>
            <person name="Bills G."/>
            <person name="Bluhm B."/>
            <person name="Cannon C."/>
            <person name="Castanera R."/>
            <person name="Culley D."/>
            <person name="Daum C."/>
            <person name="Ezra D."/>
            <person name="Gonzalez J."/>
            <person name="Henrissat B."/>
            <person name="Kuo A."/>
            <person name="Liang C."/>
            <person name="Lipzen A."/>
            <person name="Lutzoni F."/>
            <person name="Magnuson J."/>
            <person name="Mondo S."/>
            <person name="Nolan M."/>
            <person name="Ohm R."/>
            <person name="Pangilinan J."/>
            <person name="Park H.-J."/>
            <person name="Ramirez L."/>
            <person name="Alfaro M."/>
            <person name="Sun H."/>
            <person name="Tritt A."/>
            <person name="Yoshinaga Y."/>
            <person name="Zwiers L.-H."/>
            <person name="Turgeon B."/>
            <person name="Goodwin S."/>
            <person name="Spatafora J."/>
            <person name="Crous P."/>
            <person name="Grigoriev I."/>
        </authorList>
    </citation>
    <scope>NUCLEOTIDE SEQUENCE</scope>
    <source>
        <strain evidence="2">CBS 279.74</strain>
    </source>
</reference>
<dbReference type="AlphaFoldDB" id="A0A6G1KAJ8"/>
<proteinExistence type="predicted"/>
<gene>
    <name evidence="2" type="ORF">K504DRAFT_283724</name>
</gene>
<sequence>MIHIPLVSQRAYDDEVEPPRLRRDSLRSATPLTPFHHPYKIARSLPPSPIVPRERLLLFLESACRDCCHSQLLTGPRLTPVACSLSAPPPPPCAGVSTMANNGVGTEKPLHTPHTHTVEAYTREAARLRRAEKRQRPPTLLQPPSTLTPSLPCAVTITIFTNRAKTEGLYSWDRLGAAGWETPTTADSPETTHPPHPSPCAATSPMATVGVDTATIRIEAAKPLHTVGPILMEPPMRRAEKRQRSPTLLQPPHPTPLSPISLHSYQPHGNCRSRYSDNTNSSCKTSSYCRTYTHGAADAAG</sequence>
<evidence type="ECO:0000256" key="1">
    <source>
        <dbReference type="SAM" id="MobiDB-lite"/>
    </source>
</evidence>
<name>A0A6G1KAJ8_9PLEO</name>
<dbReference type="EMBL" id="MU005770">
    <property type="protein sequence ID" value="KAF2709838.1"/>
    <property type="molecule type" value="Genomic_DNA"/>
</dbReference>
<keyword evidence="3" id="KW-1185">Reference proteome</keyword>
<feature type="region of interest" description="Disordered" evidence="1">
    <location>
        <begin position="181"/>
        <end position="202"/>
    </location>
</feature>
<protein>
    <submittedName>
        <fullName evidence="2">Uncharacterized protein</fullName>
    </submittedName>
</protein>
<feature type="region of interest" description="Disordered" evidence="1">
    <location>
        <begin position="238"/>
        <end position="264"/>
    </location>
</feature>